<name>A0A380JG11_STRDO</name>
<gene>
    <name evidence="4" type="primary">ydfG_2</name>
    <name evidence="4" type="ORF">NCTC11391_01337</name>
</gene>
<organism evidence="4 5">
    <name type="scientific">Streptococcus downei MFe28</name>
    <dbReference type="NCBI Taxonomy" id="764290"/>
    <lineage>
        <taxon>Bacteria</taxon>
        <taxon>Bacillati</taxon>
        <taxon>Bacillota</taxon>
        <taxon>Bacilli</taxon>
        <taxon>Lactobacillales</taxon>
        <taxon>Streptococcaceae</taxon>
        <taxon>Streptococcus</taxon>
    </lineage>
</organism>
<dbReference type="Gene3D" id="3.40.50.720">
    <property type="entry name" value="NAD(P)-binding Rossmann-like Domain"/>
    <property type="match status" value="1"/>
</dbReference>
<dbReference type="AlphaFoldDB" id="A0A380JG11"/>
<dbReference type="GO" id="GO:0016616">
    <property type="term" value="F:oxidoreductase activity, acting on the CH-OH group of donors, NAD or NADP as acceptor"/>
    <property type="evidence" value="ECO:0007669"/>
    <property type="project" value="UniProtKB-ARBA"/>
</dbReference>
<comment type="similarity">
    <text evidence="1 3">Belongs to the short-chain dehydrogenases/reductases (SDR) family.</text>
</comment>
<evidence type="ECO:0000313" key="5">
    <source>
        <dbReference type="Proteomes" id="UP000254082"/>
    </source>
</evidence>
<dbReference type="PRINTS" id="PR00080">
    <property type="entry name" value="SDRFAMILY"/>
</dbReference>
<dbReference type="EMBL" id="UHFA01000002">
    <property type="protein sequence ID" value="SUN36291.1"/>
    <property type="molecule type" value="Genomic_DNA"/>
</dbReference>
<dbReference type="Proteomes" id="UP000254082">
    <property type="component" value="Unassembled WGS sequence"/>
</dbReference>
<keyword evidence="2 4" id="KW-0560">Oxidoreductase</keyword>
<sequence>METVMVTGASAGFGQAMARLFVEKGYRLIGTGRRLDKLEKLGQELGENFYPLQMDMTSQESIDTALASLPSDWQKIDILVNNAGLALGLDKAYEANFDDWATMIQTNILGLTYLTRQILPQMVQRQSGYIINIGSTAGTVPYPGANVYGASKAFVKQFSLNLRADLAGTKIRVSNVEPGLCQGTEFSNVRFKGDDKRASTLYKGTNAIRPEDIANTVLWLAQQPKHVNVNRIEIMPTSQSFGPQPVERED</sequence>
<dbReference type="InterPro" id="IPR036291">
    <property type="entry name" value="NAD(P)-bd_dom_sf"/>
</dbReference>
<evidence type="ECO:0000256" key="2">
    <source>
        <dbReference type="ARBA" id="ARBA00023002"/>
    </source>
</evidence>
<accession>A0A380JG11</accession>
<evidence type="ECO:0000256" key="1">
    <source>
        <dbReference type="ARBA" id="ARBA00006484"/>
    </source>
</evidence>
<evidence type="ECO:0000313" key="4">
    <source>
        <dbReference type="EMBL" id="SUN36291.1"/>
    </source>
</evidence>
<dbReference type="PROSITE" id="PS00061">
    <property type="entry name" value="ADH_SHORT"/>
    <property type="match status" value="1"/>
</dbReference>
<dbReference type="PANTHER" id="PTHR42901:SF1">
    <property type="entry name" value="ALCOHOL DEHYDROGENASE"/>
    <property type="match status" value="1"/>
</dbReference>
<keyword evidence="5" id="KW-1185">Reference proteome</keyword>
<proteinExistence type="inferred from homology"/>
<dbReference type="SUPFAM" id="SSF51735">
    <property type="entry name" value="NAD(P)-binding Rossmann-fold domains"/>
    <property type="match status" value="1"/>
</dbReference>
<dbReference type="EC" id="1.1.1.-" evidence="4"/>
<dbReference type="CDD" id="cd05346">
    <property type="entry name" value="SDR_c5"/>
    <property type="match status" value="1"/>
</dbReference>
<dbReference type="PANTHER" id="PTHR42901">
    <property type="entry name" value="ALCOHOL DEHYDROGENASE"/>
    <property type="match status" value="1"/>
</dbReference>
<reference evidence="4 5" key="1">
    <citation type="submission" date="2018-06" db="EMBL/GenBank/DDBJ databases">
        <authorList>
            <consortium name="Pathogen Informatics"/>
            <person name="Doyle S."/>
        </authorList>
    </citation>
    <scope>NUCLEOTIDE SEQUENCE [LARGE SCALE GENOMIC DNA]</scope>
    <source>
        <strain evidence="5">NCTC 11391</strain>
    </source>
</reference>
<dbReference type="FunFam" id="3.40.50.720:FF:000047">
    <property type="entry name" value="NADP-dependent L-serine/L-allo-threonine dehydrogenase"/>
    <property type="match status" value="1"/>
</dbReference>
<dbReference type="InterPro" id="IPR020904">
    <property type="entry name" value="Sc_DH/Rdtase_CS"/>
</dbReference>
<evidence type="ECO:0000256" key="3">
    <source>
        <dbReference type="RuleBase" id="RU000363"/>
    </source>
</evidence>
<dbReference type="PRINTS" id="PR00081">
    <property type="entry name" value="GDHRDH"/>
</dbReference>
<dbReference type="InterPro" id="IPR002347">
    <property type="entry name" value="SDR_fam"/>
</dbReference>
<protein>
    <submittedName>
        <fullName evidence="4">Oxidoreductase</fullName>
        <ecNumber evidence="4">1.1.1.-</ecNumber>
    </submittedName>
</protein>
<dbReference type="Pfam" id="PF00106">
    <property type="entry name" value="adh_short"/>
    <property type="match status" value="1"/>
</dbReference>